<feature type="compositionally biased region" description="Basic and acidic residues" evidence="1">
    <location>
        <begin position="11"/>
        <end position="20"/>
    </location>
</feature>
<name>A0A232FIA7_9HYME</name>
<evidence type="ECO:0000313" key="2">
    <source>
        <dbReference type="EMBL" id="OXU30189.1"/>
    </source>
</evidence>
<gene>
    <name evidence="2" type="ORF">TSAR_003775</name>
</gene>
<reference evidence="2 3" key="1">
    <citation type="journal article" date="2017" name="Curr. Biol.">
        <title>The Evolution of Venom by Co-option of Single-Copy Genes.</title>
        <authorList>
            <person name="Martinson E.O."/>
            <person name="Mrinalini"/>
            <person name="Kelkar Y.D."/>
            <person name="Chang C.H."/>
            <person name="Werren J.H."/>
        </authorList>
    </citation>
    <scope>NUCLEOTIDE SEQUENCE [LARGE SCALE GENOMIC DNA]</scope>
    <source>
        <strain evidence="2 3">Alberta</strain>
        <tissue evidence="2">Whole body</tissue>
    </source>
</reference>
<protein>
    <submittedName>
        <fullName evidence="2">Uncharacterized protein</fullName>
    </submittedName>
</protein>
<sequence>MDSLPSLSKTDLLKDENHRREMAALKKRLAEAESTIQKLKTNSLDHGRAKRKNKEGESGKLANAEVRKLEVEVQSLRATNKKLEEKLHVSTE</sequence>
<dbReference type="AlphaFoldDB" id="A0A232FIA7"/>
<feature type="region of interest" description="Disordered" evidence="1">
    <location>
        <begin position="29"/>
        <end position="62"/>
    </location>
</feature>
<keyword evidence="3" id="KW-1185">Reference proteome</keyword>
<dbReference type="Proteomes" id="UP000215335">
    <property type="component" value="Unassembled WGS sequence"/>
</dbReference>
<feature type="compositionally biased region" description="Polar residues" evidence="1">
    <location>
        <begin position="34"/>
        <end position="44"/>
    </location>
</feature>
<comment type="caution">
    <text evidence="2">The sequence shown here is derived from an EMBL/GenBank/DDBJ whole genome shotgun (WGS) entry which is preliminary data.</text>
</comment>
<accession>A0A232FIA7</accession>
<organism evidence="2 3">
    <name type="scientific">Trichomalopsis sarcophagae</name>
    <dbReference type="NCBI Taxonomy" id="543379"/>
    <lineage>
        <taxon>Eukaryota</taxon>
        <taxon>Metazoa</taxon>
        <taxon>Ecdysozoa</taxon>
        <taxon>Arthropoda</taxon>
        <taxon>Hexapoda</taxon>
        <taxon>Insecta</taxon>
        <taxon>Pterygota</taxon>
        <taxon>Neoptera</taxon>
        <taxon>Endopterygota</taxon>
        <taxon>Hymenoptera</taxon>
        <taxon>Apocrita</taxon>
        <taxon>Proctotrupomorpha</taxon>
        <taxon>Chalcidoidea</taxon>
        <taxon>Pteromalidae</taxon>
        <taxon>Pteromalinae</taxon>
        <taxon>Trichomalopsis</taxon>
    </lineage>
</organism>
<feature type="region of interest" description="Disordered" evidence="1">
    <location>
        <begin position="1"/>
        <end position="20"/>
    </location>
</feature>
<dbReference type="EMBL" id="NNAY01000186">
    <property type="protein sequence ID" value="OXU30189.1"/>
    <property type="molecule type" value="Genomic_DNA"/>
</dbReference>
<evidence type="ECO:0000256" key="1">
    <source>
        <dbReference type="SAM" id="MobiDB-lite"/>
    </source>
</evidence>
<evidence type="ECO:0000313" key="3">
    <source>
        <dbReference type="Proteomes" id="UP000215335"/>
    </source>
</evidence>
<dbReference type="OrthoDB" id="6424487at2759"/>
<proteinExistence type="predicted"/>